<dbReference type="NCBIfam" id="TIGR01003">
    <property type="entry name" value="PTS_HPr_family"/>
    <property type="match status" value="1"/>
</dbReference>
<evidence type="ECO:0000256" key="2">
    <source>
        <dbReference type="ARBA" id="ARBA00004496"/>
    </source>
</evidence>
<gene>
    <name evidence="7" type="ORF">SAMN02745975_01483</name>
</gene>
<evidence type="ECO:0000256" key="1">
    <source>
        <dbReference type="ARBA" id="ARBA00003681"/>
    </source>
</evidence>
<organism evidence="7 8">
    <name type="scientific">Geosporobacter subterraneus DSM 17957</name>
    <dbReference type="NCBI Taxonomy" id="1121919"/>
    <lineage>
        <taxon>Bacteria</taxon>
        <taxon>Bacillati</taxon>
        <taxon>Bacillota</taxon>
        <taxon>Clostridia</taxon>
        <taxon>Peptostreptococcales</taxon>
        <taxon>Thermotaleaceae</taxon>
        <taxon>Geosporobacter</taxon>
    </lineage>
</organism>
<dbReference type="PROSITE" id="PS00369">
    <property type="entry name" value="PTS_HPR_HIS"/>
    <property type="match status" value="1"/>
</dbReference>
<dbReference type="Gene3D" id="3.30.1340.10">
    <property type="entry name" value="HPr-like"/>
    <property type="match status" value="1"/>
</dbReference>
<dbReference type="InterPro" id="IPR000032">
    <property type="entry name" value="HPr-like"/>
</dbReference>
<evidence type="ECO:0000313" key="7">
    <source>
        <dbReference type="EMBL" id="SHJ18444.1"/>
    </source>
</evidence>
<reference evidence="8" key="1">
    <citation type="submission" date="2016-11" db="EMBL/GenBank/DDBJ databases">
        <authorList>
            <person name="Varghese N."/>
            <person name="Submissions S."/>
        </authorList>
    </citation>
    <scope>NUCLEOTIDE SEQUENCE [LARGE SCALE GENOMIC DNA]</scope>
    <source>
        <strain evidence="8">DSM 17957</strain>
    </source>
</reference>
<sequence length="88" mass="9311">MYSGKVVLENEAGLHARPASIFTQTSLKYKSDITIAKEGKSANAKSIISVLSLGITKGTEITIRAEGEDEEAAVNDLVALIESKMGEA</sequence>
<dbReference type="PROSITE" id="PS51350">
    <property type="entry name" value="PTS_HPR_DOM"/>
    <property type="match status" value="1"/>
</dbReference>
<protein>
    <recommendedName>
        <fullName evidence="3">Phosphocarrier protein HPr</fullName>
    </recommendedName>
</protein>
<dbReference type="PROSITE" id="PS00589">
    <property type="entry name" value="PTS_HPR_SER"/>
    <property type="match status" value="1"/>
</dbReference>
<evidence type="ECO:0000256" key="4">
    <source>
        <dbReference type="ARBA" id="ARBA00022490"/>
    </source>
</evidence>
<dbReference type="SUPFAM" id="SSF55594">
    <property type="entry name" value="HPr-like"/>
    <property type="match status" value="1"/>
</dbReference>
<dbReference type="PANTHER" id="PTHR33705:SF2">
    <property type="entry name" value="PHOSPHOCARRIER PROTEIN NPR"/>
    <property type="match status" value="1"/>
</dbReference>
<dbReference type="InterPro" id="IPR002114">
    <property type="entry name" value="PTS_HPr_Ser_P_site"/>
</dbReference>
<dbReference type="Pfam" id="PF00381">
    <property type="entry name" value="PTS-HPr"/>
    <property type="match status" value="1"/>
</dbReference>
<keyword evidence="4" id="KW-0963">Cytoplasm</keyword>
<dbReference type="GO" id="GO:0005737">
    <property type="term" value="C:cytoplasm"/>
    <property type="evidence" value="ECO:0007669"/>
    <property type="project" value="UniProtKB-SubCell"/>
</dbReference>
<keyword evidence="8" id="KW-1185">Reference proteome</keyword>
<dbReference type="EMBL" id="FQZV01000016">
    <property type="protein sequence ID" value="SHJ18444.1"/>
    <property type="molecule type" value="Genomic_DNA"/>
</dbReference>
<keyword evidence="5" id="KW-0598">Phosphotransferase system</keyword>
<evidence type="ECO:0000256" key="5">
    <source>
        <dbReference type="ARBA" id="ARBA00022683"/>
    </source>
</evidence>
<feature type="domain" description="HPr" evidence="6">
    <location>
        <begin position="1"/>
        <end position="88"/>
    </location>
</feature>
<comment type="function">
    <text evidence="1">General (non sugar-specific) component of the phosphoenolpyruvate-dependent sugar phosphotransferase system (sugar PTS). This major carbohydrate active-transport system catalyzes the phosphorylation of incoming sugar substrates concomitantly with their translocation across the cell membrane. The phosphoryl group from phosphoenolpyruvate (PEP) is transferred to the phosphoryl carrier protein HPr by enzyme I. Phospho-HPr then transfers it to the PTS EIIA domain.</text>
</comment>
<evidence type="ECO:0000313" key="8">
    <source>
        <dbReference type="Proteomes" id="UP000184536"/>
    </source>
</evidence>
<accession>A0A1M6H8D2</accession>
<dbReference type="STRING" id="1121919.SAMN02745975_01483"/>
<dbReference type="InterPro" id="IPR035895">
    <property type="entry name" value="HPr-like_sf"/>
</dbReference>
<dbReference type="GO" id="GO:0009401">
    <property type="term" value="P:phosphoenolpyruvate-dependent sugar phosphotransferase system"/>
    <property type="evidence" value="ECO:0007669"/>
    <property type="project" value="UniProtKB-KW"/>
</dbReference>
<dbReference type="PRINTS" id="PR00107">
    <property type="entry name" value="PHOSPHOCPHPR"/>
</dbReference>
<dbReference type="InterPro" id="IPR001020">
    <property type="entry name" value="PTS_HPr_His_P_site"/>
</dbReference>
<dbReference type="OrthoDB" id="9809047at2"/>
<dbReference type="AlphaFoldDB" id="A0A1M6H8D2"/>
<dbReference type="InterPro" id="IPR050399">
    <property type="entry name" value="HPr"/>
</dbReference>
<dbReference type="RefSeq" id="WP_110940705.1">
    <property type="nucleotide sequence ID" value="NZ_FQZV01000016.1"/>
</dbReference>
<comment type="subcellular location">
    <subcellularLocation>
        <location evidence="2">Cytoplasm</location>
    </subcellularLocation>
</comment>
<evidence type="ECO:0000256" key="3">
    <source>
        <dbReference type="ARBA" id="ARBA00020422"/>
    </source>
</evidence>
<evidence type="ECO:0000259" key="6">
    <source>
        <dbReference type="PROSITE" id="PS51350"/>
    </source>
</evidence>
<dbReference type="CDD" id="cd00367">
    <property type="entry name" value="PTS-HPr_like"/>
    <property type="match status" value="1"/>
</dbReference>
<dbReference type="PANTHER" id="PTHR33705">
    <property type="entry name" value="PHOSPHOCARRIER PROTEIN HPR"/>
    <property type="match status" value="1"/>
</dbReference>
<dbReference type="Proteomes" id="UP000184536">
    <property type="component" value="Unassembled WGS sequence"/>
</dbReference>
<name>A0A1M6H8D2_9FIRM</name>
<proteinExistence type="predicted"/>